<accession>A0A2M4DK72</accession>
<keyword evidence="1" id="KW-0732">Signal</keyword>
<evidence type="ECO:0000313" key="2">
    <source>
        <dbReference type="EMBL" id="MBW77935.1"/>
    </source>
</evidence>
<sequence length="78" mass="8640">MMLSVPLDSSSCCCLLLLLLLLATLVAWTWAARHTAETCTRRAEQTVSRSATTWCGVRRTDRTDRAPVSPCVQTTTRV</sequence>
<dbReference type="EMBL" id="GGFL01013757">
    <property type="protein sequence ID" value="MBW77935.1"/>
    <property type="molecule type" value="Transcribed_RNA"/>
</dbReference>
<proteinExistence type="predicted"/>
<organism evidence="2">
    <name type="scientific">Anopheles darlingi</name>
    <name type="common">Mosquito</name>
    <dbReference type="NCBI Taxonomy" id="43151"/>
    <lineage>
        <taxon>Eukaryota</taxon>
        <taxon>Metazoa</taxon>
        <taxon>Ecdysozoa</taxon>
        <taxon>Arthropoda</taxon>
        <taxon>Hexapoda</taxon>
        <taxon>Insecta</taxon>
        <taxon>Pterygota</taxon>
        <taxon>Neoptera</taxon>
        <taxon>Endopterygota</taxon>
        <taxon>Diptera</taxon>
        <taxon>Nematocera</taxon>
        <taxon>Culicoidea</taxon>
        <taxon>Culicidae</taxon>
        <taxon>Anophelinae</taxon>
        <taxon>Anopheles</taxon>
    </lineage>
</organism>
<feature type="chain" id="PRO_5014798708" evidence="1">
    <location>
        <begin position="32"/>
        <end position="78"/>
    </location>
</feature>
<name>A0A2M4DK72_ANODA</name>
<protein>
    <submittedName>
        <fullName evidence="2">Putative secreted protein</fullName>
    </submittedName>
</protein>
<dbReference type="AlphaFoldDB" id="A0A2M4DK72"/>
<reference evidence="2" key="1">
    <citation type="submission" date="2018-01" db="EMBL/GenBank/DDBJ databases">
        <title>An insight into the sialome of Amazonian anophelines.</title>
        <authorList>
            <person name="Ribeiro J.M."/>
            <person name="Scarpassa V."/>
            <person name="Calvo E."/>
        </authorList>
    </citation>
    <scope>NUCLEOTIDE SEQUENCE</scope>
</reference>
<evidence type="ECO:0000256" key="1">
    <source>
        <dbReference type="SAM" id="SignalP"/>
    </source>
</evidence>
<feature type="signal peptide" evidence="1">
    <location>
        <begin position="1"/>
        <end position="31"/>
    </location>
</feature>